<proteinExistence type="predicted"/>
<evidence type="ECO:0000313" key="4">
    <source>
        <dbReference type="EMBL" id="CAH0363777.1"/>
    </source>
</evidence>
<dbReference type="Pfam" id="PF13517">
    <property type="entry name" value="FG-GAP_3"/>
    <property type="match status" value="1"/>
</dbReference>
<gene>
    <name evidence="4" type="ORF">PECAL_1P01110</name>
</gene>
<protein>
    <recommendedName>
        <fullName evidence="6">FG-GAP repeat protein</fullName>
    </recommendedName>
</protein>
<dbReference type="PANTHER" id="PTHR35836:SF1">
    <property type="entry name" value="VCBS REPEAT-CONTAINING PROTEIN"/>
    <property type="match status" value="1"/>
</dbReference>
<comment type="caution">
    <text evidence="4">The sequence shown here is derived from an EMBL/GenBank/DDBJ whole genome shotgun (WGS) entry which is preliminary data.</text>
</comment>
<organism evidence="4 5">
    <name type="scientific">Pelagomonas calceolata</name>
    <dbReference type="NCBI Taxonomy" id="35677"/>
    <lineage>
        <taxon>Eukaryota</taxon>
        <taxon>Sar</taxon>
        <taxon>Stramenopiles</taxon>
        <taxon>Ochrophyta</taxon>
        <taxon>Pelagophyceae</taxon>
        <taxon>Pelagomonadales</taxon>
        <taxon>Pelagomonadaceae</taxon>
        <taxon>Pelagomonas</taxon>
    </lineage>
</organism>
<dbReference type="InterPro" id="IPR028994">
    <property type="entry name" value="Integrin_alpha_N"/>
</dbReference>
<dbReference type="EMBL" id="CAKKNE010000001">
    <property type="protein sequence ID" value="CAH0363777.1"/>
    <property type="molecule type" value="Genomic_DNA"/>
</dbReference>
<feature type="signal peptide" evidence="3">
    <location>
        <begin position="1"/>
        <end position="15"/>
    </location>
</feature>
<dbReference type="Gene3D" id="2.130.10.130">
    <property type="entry name" value="Integrin alpha, N-terminal"/>
    <property type="match status" value="1"/>
</dbReference>
<evidence type="ECO:0000256" key="1">
    <source>
        <dbReference type="ARBA" id="ARBA00022729"/>
    </source>
</evidence>
<sequence length="379" mass="41154">MRLILTALALGLTSGFSSYERKEGCPELYSRGVLELEFNPAFLHVDEYADGQALTITPDLVARAMLDADASFPYTVDPVPVEVLTEPTGPTVPKWPNEAELAPAGVFPFEALVVCQGFLNPGARPGRISVINMATHEEQNISGGGDWFYHRVVYLDMDGDGDDDVVTVRSNWPAGPPDANTRGELVWFRNPGTDAFPWEETVLVSAPAIGPWPAAPDIFLQAADLNGDGTEEIAALEPPRARQGEGVLPEPRAGGGPLHAPLHRRRRRRSRKVWILTPVEGPVTGDLEYEDHVIFDINVKFGDTCKTQTDVRPGVTISTLGAVETRYDRTGADGVTEIFIPVFEGKAIYVYSFRAEGEPVECLPDETLGCTECGSPGPP</sequence>
<evidence type="ECO:0000313" key="5">
    <source>
        <dbReference type="Proteomes" id="UP000789595"/>
    </source>
</evidence>
<dbReference type="SUPFAM" id="SSF69318">
    <property type="entry name" value="Integrin alpha N-terminal domain"/>
    <property type="match status" value="1"/>
</dbReference>
<evidence type="ECO:0008006" key="6">
    <source>
        <dbReference type="Google" id="ProtNLM"/>
    </source>
</evidence>
<name>A0A8J2S321_9STRA</name>
<dbReference type="Proteomes" id="UP000789595">
    <property type="component" value="Unassembled WGS sequence"/>
</dbReference>
<accession>A0A8J2S321</accession>
<dbReference type="OrthoDB" id="10022113at2759"/>
<dbReference type="PANTHER" id="PTHR35836">
    <property type="entry name" value="VCBS REPEAT-CONTAINING PROTEIN"/>
    <property type="match status" value="1"/>
</dbReference>
<feature type="chain" id="PRO_5035253551" description="FG-GAP repeat protein" evidence="3">
    <location>
        <begin position="16"/>
        <end position="379"/>
    </location>
</feature>
<keyword evidence="1 3" id="KW-0732">Signal</keyword>
<reference evidence="4" key="1">
    <citation type="submission" date="2021-11" db="EMBL/GenBank/DDBJ databases">
        <authorList>
            <consortium name="Genoscope - CEA"/>
            <person name="William W."/>
        </authorList>
    </citation>
    <scope>NUCLEOTIDE SEQUENCE</scope>
</reference>
<feature type="region of interest" description="Disordered" evidence="2">
    <location>
        <begin position="235"/>
        <end position="264"/>
    </location>
</feature>
<evidence type="ECO:0000256" key="2">
    <source>
        <dbReference type="SAM" id="MobiDB-lite"/>
    </source>
</evidence>
<evidence type="ECO:0000256" key="3">
    <source>
        <dbReference type="SAM" id="SignalP"/>
    </source>
</evidence>
<dbReference type="AlphaFoldDB" id="A0A8J2S321"/>
<dbReference type="InterPro" id="IPR013517">
    <property type="entry name" value="FG-GAP"/>
</dbReference>
<keyword evidence="5" id="KW-1185">Reference proteome</keyword>